<sequence>MVYNYPYYNIKKCKRYKEYKRCNECEEYITCKDIKQCKKNKYKYILRELEELYEKNMFKSYSSNFDDYHKYNLKFPINDIYINYIRQKNNMDPDIL</sequence>
<reference evidence="1 2" key="1">
    <citation type="submission" date="2016-12" db="EMBL/GenBank/DDBJ databases">
        <title>Complete genome sequence of Clostridium kluyveri JZZ isolated from the pit mud of a Chinese flavor liquor-making factory.</title>
        <authorList>
            <person name="Wang Y."/>
        </authorList>
    </citation>
    <scope>NUCLEOTIDE SEQUENCE [LARGE SCALE GENOMIC DNA]</scope>
    <source>
        <strain evidence="1 2">JZZ</strain>
    </source>
</reference>
<organism evidence="1 2">
    <name type="scientific">Clostridium kluyveri</name>
    <dbReference type="NCBI Taxonomy" id="1534"/>
    <lineage>
        <taxon>Bacteria</taxon>
        <taxon>Bacillati</taxon>
        <taxon>Bacillota</taxon>
        <taxon>Clostridia</taxon>
        <taxon>Eubacteriales</taxon>
        <taxon>Clostridiaceae</taxon>
        <taxon>Clostridium</taxon>
    </lineage>
</organism>
<dbReference type="EMBL" id="CP018335">
    <property type="protein sequence ID" value="APM40169.1"/>
    <property type="molecule type" value="Genomic_DNA"/>
</dbReference>
<dbReference type="AlphaFoldDB" id="A0A1L5FAZ2"/>
<evidence type="ECO:0000313" key="1">
    <source>
        <dbReference type="EMBL" id="APM40169.1"/>
    </source>
</evidence>
<accession>A0A1L5FAZ2</accession>
<dbReference type="RefSeq" id="WP_073539774.1">
    <property type="nucleotide sequence ID" value="NZ_CP018335.1"/>
</dbReference>
<dbReference type="Proteomes" id="UP000184604">
    <property type="component" value="Chromosome"/>
</dbReference>
<gene>
    <name evidence="1" type="ORF">BS101_16185</name>
</gene>
<name>A0A1L5FAZ2_CLOKL</name>
<evidence type="ECO:0000313" key="2">
    <source>
        <dbReference type="Proteomes" id="UP000184604"/>
    </source>
</evidence>
<protein>
    <submittedName>
        <fullName evidence="1">Uncharacterized protein</fullName>
    </submittedName>
</protein>
<proteinExistence type="predicted"/>